<protein>
    <submittedName>
        <fullName evidence="1">Ankyrin</fullName>
    </submittedName>
</protein>
<name>A0ACB6R8X8_9PLEO</name>
<reference evidence="1" key="1">
    <citation type="journal article" date="2020" name="Stud. Mycol.">
        <title>101 Dothideomycetes genomes: a test case for predicting lifestyles and emergence of pathogens.</title>
        <authorList>
            <person name="Haridas S."/>
            <person name="Albert R."/>
            <person name="Binder M."/>
            <person name="Bloem J."/>
            <person name="Labutti K."/>
            <person name="Salamov A."/>
            <person name="Andreopoulos B."/>
            <person name="Baker S."/>
            <person name="Barry K."/>
            <person name="Bills G."/>
            <person name="Bluhm B."/>
            <person name="Cannon C."/>
            <person name="Castanera R."/>
            <person name="Culley D."/>
            <person name="Daum C."/>
            <person name="Ezra D."/>
            <person name="Gonzalez J."/>
            <person name="Henrissat B."/>
            <person name="Kuo A."/>
            <person name="Liang C."/>
            <person name="Lipzen A."/>
            <person name="Lutzoni F."/>
            <person name="Magnuson J."/>
            <person name="Mondo S."/>
            <person name="Nolan M."/>
            <person name="Ohm R."/>
            <person name="Pangilinan J."/>
            <person name="Park H.-J."/>
            <person name="Ramirez L."/>
            <person name="Alfaro M."/>
            <person name="Sun H."/>
            <person name="Tritt A."/>
            <person name="Yoshinaga Y."/>
            <person name="Zwiers L.-H."/>
            <person name="Turgeon B."/>
            <person name="Goodwin S."/>
            <person name="Spatafora J."/>
            <person name="Crous P."/>
            <person name="Grigoriev I."/>
        </authorList>
    </citation>
    <scope>NUCLEOTIDE SEQUENCE</scope>
    <source>
        <strain evidence="1">ATCC 200398</strain>
    </source>
</reference>
<sequence>NAKDVVGKTVLHHCAKNNYLRAATFLLEHGADVNIDSRTPADRTSSGCGCGNASGLKSLLGFLTGRQDNDNEQFQAGMTPLHYAADHGNLELIKLLISKGAKVDAFDRDSGTPLHRASQSGLDTVKLLLQQEGTESCLKVADRYGYLPLHNAVAYG</sequence>
<feature type="non-terminal residue" evidence="1">
    <location>
        <position position="1"/>
    </location>
</feature>
<organism evidence="1 2">
    <name type="scientific">Lindgomyces ingoldianus</name>
    <dbReference type="NCBI Taxonomy" id="673940"/>
    <lineage>
        <taxon>Eukaryota</taxon>
        <taxon>Fungi</taxon>
        <taxon>Dikarya</taxon>
        <taxon>Ascomycota</taxon>
        <taxon>Pezizomycotina</taxon>
        <taxon>Dothideomycetes</taxon>
        <taxon>Pleosporomycetidae</taxon>
        <taxon>Pleosporales</taxon>
        <taxon>Lindgomycetaceae</taxon>
        <taxon>Lindgomyces</taxon>
    </lineage>
</organism>
<dbReference type="EMBL" id="MU003495">
    <property type="protein sequence ID" value="KAF2475773.1"/>
    <property type="molecule type" value="Genomic_DNA"/>
</dbReference>
<evidence type="ECO:0000313" key="1">
    <source>
        <dbReference type="EMBL" id="KAF2475773.1"/>
    </source>
</evidence>
<accession>A0ACB6R8X8</accession>
<comment type="caution">
    <text evidence="1">The sequence shown here is derived from an EMBL/GenBank/DDBJ whole genome shotgun (WGS) entry which is preliminary data.</text>
</comment>
<evidence type="ECO:0000313" key="2">
    <source>
        <dbReference type="Proteomes" id="UP000799755"/>
    </source>
</evidence>
<dbReference type="Proteomes" id="UP000799755">
    <property type="component" value="Unassembled WGS sequence"/>
</dbReference>
<feature type="non-terminal residue" evidence="1">
    <location>
        <position position="156"/>
    </location>
</feature>
<keyword evidence="2" id="KW-1185">Reference proteome</keyword>
<proteinExistence type="predicted"/>
<gene>
    <name evidence="1" type="ORF">BDR25DRAFT_170733</name>
</gene>